<evidence type="ECO:0000313" key="1">
    <source>
        <dbReference type="EMBL" id="RPB00638.1"/>
    </source>
</evidence>
<accession>A0A3N4JTU8</accession>
<evidence type="ECO:0000313" key="2">
    <source>
        <dbReference type="Proteomes" id="UP000276215"/>
    </source>
</evidence>
<name>A0A3N4JTU8_9PEZI</name>
<dbReference type="EMBL" id="ML120378">
    <property type="protein sequence ID" value="RPB00638.1"/>
    <property type="molecule type" value="Genomic_DNA"/>
</dbReference>
<gene>
    <name evidence="1" type="ORF">L873DRAFT_758281</name>
</gene>
<dbReference type="Proteomes" id="UP000276215">
    <property type="component" value="Unassembled WGS sequence"/>
</dbReference>
<reference evidence="1 2" key="1">
    <citation type="journal article" date="2018" name="Nat. Ecol. Evol.">
        <title>Pezizomycetes genomes reveal the molecular basis of ectomycorrhizal truffle lifestyle.</title>
        <authorList>
            <person name="Murat C."/>
            <person name="Payen T."/>
            <person name="Noel B."/>
            <person name="Kuo A."/>
            <person name="Morin E."/>
            <person name="Chen J."/>
            <person name="Kohler A."/>
            <person name="Krizsan K."/>
            <person name="Balestrini R."/>
            <person name="Da Silva C."/>
            <person name="Montanini B."/>
            <person name="Hainaut M."/>
            <person name="Levati E."/>
            <person name="Barry K.W."/>
            <person name="Belfiori B."/>
            <person name="Cichocki N."/>
            <person name="Clum A."/>
            <person name="Dockter R.B."/>
            <person name="Fauchery L."/>
            <person name="Guy J."/>
            <person name="Iotti M."/>
            <person name="Le Tacon F."/>
            <person name="Lindquist E.A."/>
            <person name="Lipzen A."/>
            <person name="Malagnac F."/>
            <person name="Mello A."/>
            <person name="Molinier V."/>
            <person name="Miyauchi S."/>
            <person name="Poulain J."/>
            <person name="Riccioni C."/>
            <person name="Rubini A."/>
            <person name="Sitrit Y."/>
            <person name="Splivallo R."/>
            <person name="Traeger S."/>
            <person name="Wang M."/>
            <person name="Zifcakova L."/>
            <person name="Wipf D."/>
            <person name="Zambonelli A."/>
            <person name="Paolocci F."/>
            <person name="Nowrousian M."/>
            <person name="Ottonello S."/>
            <person name="Baldrian P."/>
            <person name="Spatafora J.W."/>
            <person name="Henrissat B."/>
            <person name="Nagy L.G."/>
            <person name="Aury J.M."/>
            <person name="Wincker P."/>
            <person name="Grigoriev I.V."/>
            <person name="Bonfante P."/>
            <person name="Martin F.M."/>
        </authorList>
    </citation>
    <scope>NUCLEOTIDE SEQUENCE [LARGE SCALE GENOMIC DNA]</scope>
    <source>
        <strain evidence="1 2">120613-1</strain>
    </source>
</reference>
<keyword evidence="2" id="KW-1185">Reference proteome</keyword>
<sequence length="186" mass="22020">MSNTSIRTSESIRTFASIQSFGSLYTNHFISDTYLSQRPTEHLTSQQKLIKFLLLAQYLLLLQLLSLSITQNTINSFTNPLELHPPSPILFPEKSFILLLLNQFLHHVRLRTCYLRQSPRRRYPLRRLQEGPRLLRLEVFLLRIVRLRTVQEPWGVLRKSQSHSYWSGEMCEVREDARKREGLREI</sequence>
<organism evidence="1 2">
    <name type="scientific">Choiromyces venosus 120613-1</name>
    <dbReference type="NCBI Taxonomy" id="1336337"/>
    <lineage>
        <taxon>Eukaryota</taxon>
        <taxon>Fungi</taxon>
        <taxon>Dikarya</taxon>
        <taxon>Ascomycota</taxon>
        <taxon>Pezizomycotina</taxon>
        <taxon>Pezizomycetes</taxon>
        <taxon>Pezizales</taxon>
        <taxon>Tuberaceae</taxon>
        <taxon>Choiromyces</taxon>
    </lineage>
</organism>
<protein>
    <submittedName>
        <fullName evidence="1">Uncharacterized protein</fullName>
    </submittedName>
</protein>
<proteinExistence type="predicted"/>
<dbReference type="AlphaFoldDB" id="A0A3N4JTU8"/>